<accession>A0A5E4REJ0</accession>
<name>A0A5E4REJ0_9BURK</name>
<keyword evidence="1" id="KW-0732">Signal</keyword>
<evidence type="ECO:0000256" key="1">
    <source>
        <dbReference type="SAM" id="SignalP"/>
    </source>
</evidence>
<reference evidence="2 3" key="1">
    <citation type="submission" date="2019-08" db="EMBL/GenBank/DDBJ databases">
        <authorList>
            <person name="Peeters C."/>
        </authorList>
    </citation>
    <scope>NUCLEOTIDE SEQUENCE [LARGE SCALE GENOMIC DNA]</scope>
    <source>
        <strain evidence="2 3">LMG 31013</strain>
    </source>
</reference>
<keyword evidence="3" id="KW-1185">Reference proteome</keyword>
<protein>
    <submittedName>
        <fullName evidence="2">Membrane associated protein</fullName>
    </submittedName>
</protein>
<gene>
    <name evidence="2" type="ORF">PTE31013_00111</name>
</gene>
<feature type="signal peptide" evidence="1">
    <location>
        <begin position="1"/>
        <end position="28"/>
    </location>
</feature>
<organism evidence="2 3">
    <name type="scientific">Pandoraea terrigena</name>
    <dbReference type="NCBI Taxonomy" id="2508292"/>
    <lineage>
        <taxon>Bacteria</taxon>
        <taxon>Pseudomonadati</taxon>
        <taxon>Pseudomonadota</taxon>
        <taxon>Betaproteobacteria</taxon>
        <taxon>Burkholderiales</taxon>
        <taxon>Burkholderiaceae</taxon>
        <taxon>Pandoraea</taxon>
    </lineage>
</organism>
<evidence type="ECO:0000313" key="3">
    <source>
        <dbReference type="Proteomes" id="UP000334380"/>
    </source>
</evidence>
<dbReference type="OrthoDB" id="5573113at2"/>
<dbReference type="Proteomes" id="UP000334380">
    <property type="component" value="Unassembled WGS sequence"/>
</dbReference>
<feature type="chain" id="PRO_5023111163" evidence="1">
    <location>
        <begin position="29"/>
        <end position="182"/>
    </location>
</feature>
<proteinExistence type="predicted"/>
<sequence>MKRPSVSFARATTAVMLGAVVFSSAAFADVTARQTAVAQHGAEVMPFSLAATTHIFTKTATGGVQQVVTKRHDPKQVALIREHMTVIARNFAAGDFGAPETIHGSDMPGLSALRAAQPGELKVSYRDLRNGGEIVYRANGPRLVDALHKWFDAQLSDHGHDAMAGHDPGMIHHHAMDASTAK</sequence>
<dbReference type="EMBL" id="CABPRU010000001">
    <property type="protein sequence ID" value="VVD61243.1"/>
    <property type="molecule type" value="Genomic_DNA"/>
</dbReference>
<dbReference type="AlphaFoldDB" id="A0A5E4REJ0"/>
<dbReference type="RefSeq" id="WP_150610900.1">
    <property type="nucleotide sequence ID" value="NZ_CABPRU010000001.1"/>
</dbReference>
<evidence type="ECO:0000313" key="2">
    <source>
        <dbReference type="EMBL" id="VVD61243.1"/>
    </source>
</evidence>